<dbReference type="InterPro" id="IPR000630">
    <property type="entry name" value="Ribosomal_uS8"/>
</dbReference>
<evidence type="ECO:0000256" key="8">
    <source>
        <dbReference type="RuleBase" id="RU003660"/>
    </source>
</evidence>
<evidence type="ECO:0000313" key="10">
    <source>
        <dbReference type="Proteomes" id="UP000177376"/>
    </source>
</evidence>
<comment type="function">
    <text evidence="7">One of the primary rRNA binding proteins, it binds directly to 16S rRNA central domain where it helps coordinate assembly of the platform of the 30S subunit.</text>
</comment>
<keyword evidence="5 7" id="KW-0687">Ribonucleoprotein</keyword>
<dbReference type="FunFam" id="3.30.1490.10:FF:000001">
    <property type="entry name" value="30S ribosomal protein S8"/>
    <property type="match status" value="1"/>
</dbReference>
<dbReference type="SUPFAM" id="SSF56047">
    <property type="entry name" value="Ribosomal protein S8"/>
    <property type="match status" value="1"/>
</dbReference>
<accession>A0A1G1YL41</accession>
<keyword evidence="3 7" id="KW-0694">RNA-binding</keyword>
<dbReference type="Gene3D" id="3.30.1370.30">
    <property type="match status" value="1"/>
</dbReference>
<evidence type="ECO:0000256" key="4">
    <source>
        <dbReference type="ARBA" id="ARBA00022980"/>
    </source>
</evidence>
<dbReference type="PROSITE" id="PS00053">
    <property type="entry name" value="RIBOSOMAL_S8"/>
    <property type="match status" value="1"/>
</dbReference>
<proteinExistence type="inferred from homology"/>
<dbReference type="GO" id="GO:0006412">
    <property type="term" value="P:translation"/>
    <property type="evidence" value="ECO:0007669"/>
    <property type="project" value="UniProtKB-UniRule"/>
</dbReference>
<dbReference type="PANTHER" id="PTHR11758">
    <property type="entry name" value="40S RIBOSOMAL PROTEIN S15A"/>
    <property type="match status" value="1"/>
</dbReference>
<evidence type="ECO:0000256" key="5">
    <source>
        <dbReference type="ARBA" id="ARBA00023274"/>
    </source>
</evidence>
<evidence type="ECO:0000256" key="1">
    <source>
        <dbReference type="ARBA" id="ARBA00006471"/>
    </source>
</evidence>
<dbReference type="NCBIfam" id="NF001109">
    <property type="entry name" value="PRK00136.1"/>
    <property type="match status" value="1"/>
</dbReference>
<evidence type="ECO:0000256" key="6">
    <source>
        <dbReference type="ARBA" id="ARBA00035258"/>
    </source>
</evidence>
<dbReference type="GO" id="GO:0019843">
    <property type="term" value="F:rRNA binding"/>
    <property type="evidence" value="ECO:0007669"/>
    <property type="project" value="UniProtKB-UniRule"/>
</dbReference>
<comment type="subunit">
    <text evidence="7">Part of the 30S ribosomal subunit. Contacts proteins S5 and S12.</text>
</comment>
<dbReference type="AlphaFoldDB" id="A0A1G1YL41"/>
<name>A0A1G1YL41_9BACT</name>
<protein>
    <recommendedName>
        <fullName evidence="6 7">Small ribosomal subunit protein uS8</fullName>
    </recommendedName>
</protein>
<comment type="similarity">
    <text evidence="1 7 8">Belongs to the universal ribosomal protein uS8 family.</text>
</comment>
<dbReference type="GO" id="GO:0005840">
    <property type="term" value="C:ribosome"/>
    <property type="evidence" value="ECO:0007669"/>
    <property type="project" value="UniProtKB-KW"/>
</dbReference>
<dbReference type="GO" id="GO:0003735">
    <property type="term" value="F:structural constituent of ribosome"/>
    <property type="evidence" value="ECO:0007669"/>
    <property type="project" value="InterPro"/>
</dbReference>
<dbReference type="Gene3D" id="3.30.1490.10">
    <property type="match status" value="1"/>
</dbReference>
<sequence length="133" mass="14588">MTDPIADMLTRIRNASLVKKKQVYIPFSKIKLEILRLLKAEGFIKGFEEIKPGSTGQKFGGLEVELKYNGANSAITSLKKISKPGRRIYAASDELPRVLNDLGIAIISTSSGVMTNKKARKMGLGGEIICEVY</sequence>
<dbReference type="EMBL" id="MHIM01000006">
    <property type="protein sequence ID" value="OGY53052.1"/>
    <property type="molecule type" value="Genomic_DNA"/>
</dbReference>
<dbReference type="Proteomes" id="UP000177376">
    <property type="component" value="Unassembled WGS sequence"/>
</dbReference>
<keyword evidence="4 7" id="KW-0689">Ribosomal protein</keyword>
<gene>
    <name evidence="7" type="primary">rpsH</name>
    <name evidence="9" type="ORF">A3A02_03015</name>
</gene>
<dbReference type="GO" id="GO:1990904">
    <property type="term" value="C:ribonucleoprotein complex"/>
    <property type="evidence" value="ECO:0007669"/>
    <property type="project" value="UniProtKB-KW"/>
</dbReference>
<evidence type="ECO:0000256" key="7">
    <source>
        <dbReference type="HAMAP-Rule" id="MF_01302"/>
    </source>
</evidence>
<reference evidence="9 10" key="1">
    <citation type="journal article" date="2016" name="Nat. Commun.">
        <title>Thousands of microbial genomes shed light on interconnected biogeochemical processes in an aquifer system.</title>
        <authorList>
            <person name="Anantharaman K."/>
            <person name="Brown C.T."/>
            <person name="Hug L.A."/>
            <person name="Sharon I."/>
            <person name="Castelle C.J."/>
            <person name="Probst A.J."/>
            <person name="Thomas B.C."/>
            <person name="Singh A."/>
            <person name="Wilkins M.J."/>
            <person name="Karaoz U."/>
            <person name="Brodie E.L."/>
            <person name="Williams K.H."/>
            <person name="Hubbard S.S."/>
            <person name="Banfield J.F."/>
        </authorList>
    </citation>
    <scope>NUCLEOTIDE SEQUENCE [LARGE SCALE GENOMIC DNA]</scope>
</reference>
<dbReference type="Pfam" id="PF00410">
    <property type="entry name" value="Ribosomal_S8"/>
    <property type="match status" value="1"/>
</dbReference>
<dbReference type="HAMAP" id="MF_01302_B">
    <property type="entry name" value="Ribosomal_uS8_B"/>
    <property type="match status" value="1"/>
</dbReference>
<keyword evidence="2 7" id="KW-0699">rRNA-binding</keyword>
<evidence type="ECO:0000256" key="2">
    <source>
        <dbReference type="ARBA" id="ARBA00022730"/>
    </source>
</evidence>
<dbReference type="InterPro" id="IPR035987">
    <property type="entry name" value="Ribosomal_uS8_sf"/>
</dbReference>
<organism evidence="9 10">
    <name type="scientific">Candidatus Buchananbacteria bacterium RIFCSPLOWO2_01_FULL_39_33</name>
    <dbReference type="NCBI Taxonomy" id="1797543"/>
    <lineage>
        <taxon>Bacteria</taxon>
        <taxon>Candidatus Buchananiibacteriota</taxon>
    </lineage>
</organism>
<comment type="caution">
    <text evidence="9">The sequence shown here is derived from an EMBL/GenBank/DDBJ whole genome shotgun (WGS) entry which is preliminary data.</text>
</comment>
<dbReference type="GO" id="GO:0005737">
    <property type="term" value="C:cytoplasm"/>
    <property type="evidence" value="ECO:0007669"/>
    <property type="project" value="UniProtKB-ARBA"/>
</dbReference>
<dbReference type="FunFam" id="3.30.1370.30:FF:000002">
    <property type="entry name" value="30S ribosomal protein S8"/>
    <property type="match status" value="1"/>
</dbReference>
<dbReference type="InterPro" id="IPR047863">
    <property type="entry name" value="Ribosomal_uS8_CS"/>
</dbReference>
<evidence type="ECO:0000313" key="9">
    <source>
        <dbReference type="EMBL" id="OGY53052.1"/>
    </source>
</evidence>
<evidence type="ECO:0000256" key="3">
    <source>
        <dbReference type="ARBA" id="ARBA00022884"/>
    </source>
</evidence>